<organism evidence="1 2">
    <name type="scientific">Arctium lappa</name>
    <name type="common">Greater burdock</name>
    <name type="synonym">Lappa major</name>
    <dbReference type="NCBI Taxonomy" id="4217"/>
    <lineage>
        <taxon>Eukaryota</taxon>
        <taxon>Viridiplantae</taxon>
        <taxon>Streptophyta</taxon>
        <taxon>Embryophyta</taxon>
        <taxon>Tracheophyta</taxon>
        <taxon>Spermatophyta</taxon>
        <taxon>Magnoliopsida</taxon>
        <taxon>eudicotyledons</taxon>
        <taxon>Gunneridae</taxon>
        <taxon>Pentapetalae</taxon>
        <taxon>asterids</taxon>
        <taxon>campanulids</taxon>
        <taxon>Asterales</taxon>
        <taxon>Asteraceae</taxon>
        <taxon>Carduoideae</taxon>
        <taxon>Cardueae</taxon>
        <taxon>Arctiinae</taxon>
        <taxon>Arctium</taxon>
    </lineage>
</organism>
<dbReference type="Proteomes" id="UP001055879">
    <property type="component" value="Linkage Group LG05"/>
</dbReference>
<gene>
    <name evidence="1" type="ORF">L6452_17671</name>
</gene>
<evidence type="ECO:0000313" key="1">
    <source>
        <dbReference type="EMBL" id="KAI3729025.1"/>
    </source>
</evidence>
<comment type="caution">
    <text evidence="1">The sequence shown here is derived from an EMBL/GenBank/DDBJ whole genome shotgun (WGS) entry which is preliminary data.</text>
</comment>
<protein>
    <submittedName>
        <fullName evidence="1">Uncharacterized protein</fullName>
    </submittedName>
</protein>
<reference evidence="2" key="1">
    <citation type="journal article" date="2022" name="Mol. Ecol. Resour.">
        <title>The genomes of chicory, endive, great burdock and yacon provide insights into Asteraceae palaeo-polyploidization history and plant inulin production.</title>
        <authorList>
            <person name="Fan W."/>
            <person name="Wang S."/>
            <person name="Wang H."/>
            <person name="Wang A."/>
            <person name="Jiang F."/>
            <person name="Liu H."/>
            <person name="Zhao H."/>
            <person name="Xu D."/>
            <person name="Zhang Y."/>
        </authorList>
    </citation>
    <scope>NUCLEOTIDE SEQUENCE [LARGE SCALE GENOMIC DNA]</scope>
    <source>
        <strain evidence="2">cv. Niubang</strain>
    </source>
</reference>
<reference evidence="1 2" key="2">
    <citation type="journal article" date="2022" name="Mol. Ecol. Resour.">
        <title>The genomes of chicory, endive, great burdock and yacon provide insights into Asteraceae paleo-polyploidization history and plant inulin production.</title>
        <authorList>
            <person name="Fan W."/>
            <person name="Wang S."/>
            <person name="Wang H."/>
            <person name="Wang A."/>
            <person name="Jiang F."/>
            <person name="Liu H."/>
            <person name="Zhao H."/>
            <person name="Xu D."/>
            <person name="Zhang Y."/>
        </authorList>
    </citation>
    <scope>NUCLEOTIDE SEQUENCE [LARGE SCALE GENOMIC DNA]</scope>
    <source>
        <strain evidence="2">cv. Niubang</strain>
    </source>
</reference>
<proteinExistence type="predicted"/>
<sequence>MVTGEQEPQLSPPSYGRDNPKAPPSPKVAPSRGQATYDRGNPKTPPSPEYDGDNLNVPPPAESRGQNGYGRDKTKAPPLPEKAPSHGQKTYGRGNRKTPPLPEVDDGNKADLNSPTRYGRVDPRTPPSPDPSAHRPPIVERLTDRFPAIPITRGMNTLYGASNIHISSNGSYVDISLDKSTGSGLVSKNTYYHGFFSAAIKVPKGITSGVVLAFYEEKKGSTSGSTPLTTFINTPFFGTATILLDNIPIREIINKGAISSVYPLKPMSLYATIWDGSKWATKGGKYPTNYKYAPFVASFGELKIEGCVTQNASLPTDVNFTAVCGSLTSPCALLLKELKHQVFNLIVDKFTNEVECLEPLSEGFVFRDPSMVDVGTGVVDEVKSRDIGTEMTPLGSSTTSRCPTIFKSLSPHNTPASRSAPCSRYQREEAKIQAWVDLQNAKAEAQSRKLEHKETKDLAIAQRDKGSRAARFRFLGPKTGGTHLRLAFSGDLALPSLFRHRFDDGK</sequence>
<keyword evidence="2" id="KW-1185">Reference proteome</keyword>
<evidence type="ECO:0000313" key="2">
    <source>
        <dbReference type="Proteomes" id="UP001055879"/>
    </source>
</evidence>
<accession>A0ACB9C475</accession>
<name>A0ACB9C475_ARCLA</name>
<dbReference type="EMBL" id="CM042051">
    <property type="protein sequence ID" value="KAI3729025.1"/>
    <property type="molecule type" value="Genomic_DNA"/>
</dbReference>